<evidence type="ECO:0000256" key="3">
    <source>
        <dbReference type="ARBA" id="ARBA00024226"/>
    </source>
</evidence>
<dbReference type="Gene3D" id="3.40.605.10">
    <property type="entry name" value="Aldehyde Dehydrogenase, Chain A, domain 1"/>
    <property type="match status" value="1"/>
</dbReference>
<evidence type="ECO:0000256" key="6">
    <source>
        <dbReference type="RuleBase" id="RU003345"/>
    </source>
</evidence>
<dbReference type="Gene3D" id="3.40.309.10">
    <property type="entry name" value="Aldehyde Dehydrogenase, Chain A, domain 2"/>
    <property type="match status" value="1"/>
</dbReference>
<dbReference type="RefSeq" id="WP_256119137.1">
    <property type="nucleotide sequence ID" value="NZ_WHSB02000008.1"/>
</dbReference>
<dbReference type="InterPro" id="IPR016160">
    <property type="entry name" value="Ald_DH_CS_CYS"/>
</dbReference>
<dbReference type="EC" id="1.2.1.3" evidence="3"/>
<evidence type="ECO:0000313" key="9">
    <source>
        <dbReference type="Proteomes" id="UP000996601"/>
    </source>
</evidence>
<reference evidence="8" key="1">
    <citation type="submission" date="2021-07" db="EMBL/GenBank/DDBJ databases">
        <title>Shinella sp. nov., a novel member of the genus Shinella from water.</title>
        <authorList>
            <person name="Deng Y."/>
        </authorList>
    </citation>
    <scope>NUCLEOTIDE SEQUENCE</scope>
    <source>
        <strain evidence="8">CPCC 100929</strain>
    </source>
</reference>
<proteinExistence type="inferred from homology"/>
<evidence type="ECO:0000256" key="1">
    <source>
        <dbReference type="ARBA" id="ARBA00009986"/>
    </source>
</evidence>
<comment type="similarity">
    <text evidence="1 6">Belongs to the aldehyde dehydrogenase family.</text>
</comment>
<keyword evidence="9" id="KW-1185">Reference proteome</keyword>
<keyword evidence="2 6" id="KW-0560">Oxidoreductase</keyword>
<evidence type="ECO:0000256" key="2">
    <source>
        <dbReference type="ARBA" id="ARBA00023002"/>
    </source>
</evidence>
<dbReference type="InterPro" id="IPR029510">
    <property type="entry name" value="Ald_DH_CS_GLU"/>
</dbReference>
<gene>
    <name evidence="8" type="ORF">GB927_020840</name>
</gene>
<dbReference type="SUPFAM" id="SSF53720">
    <property type="entry name" value="ALDH-like"/>
    <property type="match status" value="1"/>
</dbReference>
<comment type="caution">
    <text evidence="8">The sequence shown here is derived from an EMBL/GenBank/DDBJ whole genome shotgun (WGS) entry which is preliminary data.</text>
</comment>
<dbReference type="PANTHER" id="PTHR42804:SF1">
    <property type="entry name" value="ALDEHYDE DEHYDROGENASE-RELATED"/>
    <property type="match status" value="1"/>
</dbReference>
<protein>
    <recommendedName>
        <fullName evidence="3">aldehyde dehydrogenase (NAD(+))</fullName>
        <ecNumber evidence="3">1.2.1.3</ecNumber>
    </recommendedName>
</protein>
<sequence length="476" mass="50968">MLDRRQFYIDGKWCAPAQERTMEVLNPATDEPFAVISSGSEQDVDRAVAAARSAFAFWSKVGLTERLGYIRRIVDIYQSRLAEMGKAISQEMGAPIDFATHSQAEAGLYHARAFLAALDEYRFEELLRPDLPDQRILHEPIGVCGLITPWNWPMNQLALKVIPAIATGCTVVLKPSEIAPISSMLFAEFVDAAGLPAGVFNLVNGEGAIVGEALSRHRDVDMISFTGSTRGGAAVSRAAAATVKRVSLELGGKSPFIVFADADVQTAVARGVMQCFNNTGQSCNAPTRMLVDKTVYDEAVAVAKATAEAVAIGQPDEPGDHLGPLASHGHYARVQDLIDVGIKEGARVVVGGLGRPDGFEKGSFVRPTVFADVDNTMTIAQEEVFGPVLTIIPFSGEDEAIAIANDTRFGLAAFVETADLDRAQRVARQLRVGMVQINGTPKAAGSPFGGYKQSGNGREGGRWGLEDYLEVKLISG</sequence>
<dbReference type="InterPro" id="IPR015590">
    <property type="entry name" value="Aldehyde_DH_dom"/>
</dbReference>
<evidence type="ECO:0000256" key="4">
    <source>
        <dbReference type="ARBA" id="ARBA00049194"/>
    </source>
</evidence>
<dbReference type="PROSITE" id="PS00687">
    <property type="entry name" value="ALDEHYDE_DEHYDR_GLU"/>
    <property type="match status" value="1"/>
</dbReference>
<organism evidence="8 9">
    <name type="scientific">Shinella lacus</name>
    <dbReference type="NCBI Taxonomy" id="2654216"/>
    <lineage>
        <taxon>Bacteria</taxon>
        <taxon>Pseudomonadati</taxon>
        <taxon>Pseudomonadota</taxon>
        <taxon>Alphaproteobacteria</taxon>
        <taxon>Hyphomicrobiales</taxon>
        <taxon>Rhizobiaceae</taxon>
        <taxon>Shinella</taxon>
    </lineage>
</organism>
<dbReference type="PANTHER" id="PTHR42804">
    <property type="entry name" value="ALDEHYDE DEHYDROGENASE"/>
    <property type="match status" value="1"/>
</dbReference>
<evidence type="ECO:0000256" key="5">
    <source>
        <dbReference type="PROSITE-ProRule" id="PRU10007"/>
    </source>
</evidence>
<name>A0ABT1RBD2_9HYPH</name>
<dbReference type="Pfam" id="PF00171">
    <property type="entry name" value="Aldedh"/>
    <property type="match status" value="1"/>
</dbReference>
<accession>A0ABT1RBD2</accession>
<dbReference type="EMBL" id="WHSB02000008">
    <property type="protein sequence ID" value="MCQ4632503.1"/>
    <property type="molecule type" value="Genomic_DNA"/>
</dbReference>
<evidence type="ECO:0000313" key="8">
    <source>
        <dbReference type="EMBL" id="MCQ4632503.1"/>
    </source>
</evidence>
<dbReference type="InterPro" id="IPR016161">
    <property type="entry name" value="Ald_DH/histidinol_DH"/>
</dbReference>
<dbReference type="PROSITE" id="PS00070">
    <property type="entry name" value="ALDEHYDE_DEHYDR_CYS"/>
    <property type="match status" value="1"/>
</dbReference>
<dbReference type="InterPro" id="IPR016162">
    <property type="entry name" value="Ald_DH_N"/>
</dbReference>
<dbReference type="CDD" id="cd07138">
    <property type="entry name" value="ALDH_CddD_SSP0762"/>
    <property type="match status" value="1"/>
</dbReference>
<comment type="catalytic activity">
    <reaction evidence="4">
        <text>an aldehyde + NAD(+) + H2O = a carboxylate + NADH + 2 H(+)</text>
        <dbReference type="Rhea" id="RHEA:16185"/>
        <dbReference type="ChEBI" id="CHEBI:15377"/>
        <dbReference type="ChEBI" id="CHEBI:15378"/>
        <dbReference type="ChEBI" id="CHEBI:17478"/>
        <dbReference type="ChEBI" id="CHEBI:29067"/>
        <dbReference type="ChEBI" id="CHEBI:57540"/>
        <dbReference type="ChEBI" id="CHEBI:57945"/>
        <dbReference type="EC" id="1.2.1.3"/>
    </reaction>
</comment>
<dbReference type="InterPro" id="IPR016163">
    <property type="entry name" value="Ald_DH_C"/>
</dbReference>
<dbReference type="Proteomes" id="UP000996601">
    <property type="component" value="Unassembled WGS sequence"/>
</dbReference>
<feature type="active site" evidence="5">
    <location>
        <position position="249"/>
    </location>
</feature>
<feature type="domain" description="Aldehyde dehydrogenase" evidence="7">
    <location>
        <begin position="13"/>
        <end position="473"/>
    </location>
</feature>
<evidence type="ECO:0000259" key="7">
    <source>
        <dbReference type="Pfam" id="PF00171"/>
    </source>
</evidence>